<evidence type="ECO:0000313" key="6">
    <source>
        <dbReference type="EMBL" id="PIK48452.1"/>
    </source>
</evidence>
<evidence type="ECO:0000259" key="5">
    <source>
        <dbReference type="PROSITE" id="PS50178"/>
    </source>
</evidence>
<accession>A0A2G8KKC2</accession>
<evidence type="ECO:0000256" key="3">
    <source>
        <dbReference type="ARBA" id="ARBA00022833"/>
    </source>
</evidence>
<gene>
    <name evidence="6" type="ORF">BSL78_14700</name>
</gene>
<dbReference type="GO" id="GO:0005525">
    <property type="term" value="F:GTP binding"/>
    <property type="evidence" value="ECO:0007669"/>
    <property type="project" value="InterPro"/>
</dbReference>
<dbReference type="InterPro" id="IPR027417">
    <property type="entry name" value="P-loop_NTPase"/>
</dbReference>
<dbReference type="GO" id="GO:0008270">
    <property type="term" value="F:zinc ion binding"/>
    <property type="evidence" value="ECO:0007669"/>
    <property type="project" value="UniProtKB-KW"/>
</dbReference>
<protein>
    <submittedName>
        <fullName evidence="6">Putative zinc finger FYVE domain-containing protein 1-like</fullName>
    </submittedName>
</protein>
<keyword evidence="3" id="KW-0862">Zinc</keyword>
<keyword evidence="7" id="KW-1185">Reference proteome</keyword>
<dbReference type="InterPro" id="IPR011011">
    <property type="entry name" value="Znf_FYVE_PHD"/>
</dbReference>
<dbReference type="InterPro" id="IPR000306">
    <property type="entry name" value="Znf_FYVE"/>
</dbReference>
<dbReference type="OrthoDB" id="68108at2759"/>
<dbReference type="Gene3D" id="3.40.50.300">
    <property type="entry name" value="P-loop containing nucleotide triphosphate hydrolases"/>
    <property type="match status" value="1"/>
</dbReference>
<dbReference type="GO" id="GO:0140042">
    <property type="term" value="P:lipid droplet formation"/>
    <property type="evidence" value="ECO:0007669"/>
    <property type="project" value="TreeGrafter"/>
</dbReference>
<dbReference type="GO" id="GO:0005545">
    <property type="term" value="F:1-phosphatidylinositol binding"/>
    <property type="evidence" value="ECO:0007669"/>
    <property type="project" value="TreeGrafter"/>
</dbReference>
<dbReference type="GO" id="GO:0005811">
    <property type="term" value="C:lipid droplet"/>
    <property type="evidence" value="ECO:0007669"/>
    <property type="project" value="TreeGrafter"/>
</dbReference>
<dbReference type="PANTHER" id="PTHR46624">
    <property type="entry name" value="AGAP002036-PA"/>
    <property type="match status" value="1"/>
</dbReference>
<dbReference type="Pfam" id="PF01363">
    <property type="entry name" value="FYVE"/>
    <property type="match status" value="2"/>
</dbReference>
<reference evidence="6 7" key="1">
    <citation type="journal article" date="2017" name="PLoS Biol.">
        <title>The sea cucumber genome provides insights into morphological evolution and visceral regeneration.</title>
        <authorList>
            <person name="Zhang X."/>
            <person name="Sun L."/>
            <person name="Yuan J."/>
            <person name="Sun Y."/>
            <person name="Gao Y."/>
            <person name="Zhang L."/>
            <person name="Li S."/>
            <person name="Dai H."/>
            <person name="Hamel J.F."/>
            <person name="Liu C."/>
            <person name="Yu Y."/>
            <person name="Liu S."/>
            <person name="Lin W."/>
            <person name="Guo K."/>
            <person name="Jin S."/>
            <person name="Xu P."/>
            <person name="Storey K.B."/>
            <person name="Huan P."/>
            <person name="Zhang T."/>
            <person name="Zhou Y."/>
            <person name="Zhang J."/>
            <person name="Lin C."/>
            <person name="Li X."/>
            <person name="Xing L."/>
            <person name="Huo D."/>
            <person name="Sun M."/>
            <person name="Wang L."/>
            <person name="Mercier A."/>
            <person name="Li F."/>
            <person name="Yang H."/>
            <person name="Xiang J."/>
        </authorList>
    </citation>
    <scope>NUCLEOTIDE SEQUENCE [LARGE SCALE GENOMIC DNA]</scope>
    <source>
        <strain evidence="6">Shaxun</strain>
        <tissue evidence="6">Muscle</tissue>
    </source>
</reference>
<dbReference type="EMBL" id="MRZV01000522">
    <property type="protein sequence ID" value="PIK48452.1"/>
    <property type="molecule type" value="Genomic_DNA"/>
</dbReference>
<dbReference type="Gene3D" id="3.30.40.10">
    <property type="entry name" value="Zinc/RING finger domain, C3HC4 (zinc finger)"/>
    <property type="match status" value="2"/>
</dbReference>
<dbReference type="PROSITE" id="PS50178">
    <property type="entry name" value="ZF_FYVE"/>
    <property type="match status" value="2"/>
</dbReference>
<dbReference type="CDD" id="cd15734">
    <property type="entry name" value="FYVE_ZFYV1"/>
    <property type="match status" value="1"/>
</dbReference>
<evidence type="ECO:0000256" key="1">
    <source>
        <dbReference type="ARBA" id="ARBA00022723"/>
    </source>
</evidence>
<evidence type="ECO:0000256" key="4">
    <source>
        <dbReference type="PROSITE-ProRule" id="PRU00091"/>
    </source>
</evidence>
<dbReference type="InterPro" id="IPR015894">
    <property type="entry name" value="Guanylate-bd_N"/>
</dbReference>
<evidence type="ECO:0000256" key="2">
    <source>
        <dbReference type="ARBA" id="ARBA00022771"/>
    </source>
</evidence>
<dbReference type="SUPFAM" id="SSF52540">
    <property type="entry name" value="P-loop containing nucleoside triphosphate hydrolases"/>
    <property type="match status" value="1"/>
</dbReference>
<proteinExistence type="predicted"/>
<dbReference type="InterPro" id="IPR013083">
    <property type="entry name" value="Znf_RING/FYVE/PHD"/>
</dbReference>
<comment type="caution">
    <text evidence="6">The sequence shown here is derived from an EMBL/GenBank/DDBJ whole genome shotgun (WGS) entry which is preliminary data.</text>
</comment>
<organism evidence="6 7">
    <name type="scientific">Stichopus japonicus</name>
    <name type="common">Sea cucumber</name>
    <dbReference type="NCBI Taxonomy" id="307972"/>
    <lineage>
        <taxon>Eukaryota</taxon>
        <taxon>Metazoa</taxon>
        <taxon>Echinodermata</taxon>
        <taxon>Eleutherozoa</taxon>
        <taxon>Echinozoa</taxon>
        <taxon>Holothuroidea</taxon>
        <taxon>Aspidochirotacea</taxon>
        <taxon>Aspidochirotida</taxon>
        <taxon>Stichopodidae</taxon>
        <taxon>Apostichopus</taxon>
    </lineage>
</organism>
<sequence length="577" mass="64412">MPRKQRLEQKKDDSQNLKHVTLQTVNIYTQGFLLVNENEELQVTSSEELFHMLGCSDQALVKVVSIFGNTGDGKSFTLNHTFFEGQEVFHTSDTQQSCTIGVWAAYHKGTNVVTIDTEGLLGTSSNENKRMRLLLKILAISDVVIYRTRAERLGRDMFQFLGDASKAFAKHFAKELESAMSKFGKRTGGLSSLGPAVIVFHETLHTKPLGEDTAVRSPRSPSVVFQALKVLNEKFSGQITDRLPATFPDEYFTCPQKCLSCDARCSHTMNHSEKQGHRAETLCKYQHQFDNKVFLCMACSDKDGMKREVVPKTCSAADSSWFGLVKYAWSGYVLECPKCGIIYRSRERWYGNEEPNVTAVRSEIRHIWPGDNIVLQGTHNAARKLVDGISSVVDTISTVGAKPTKGCRKCGKRFSESEEPIHHCRSCGEGVCDDCSQGKMPVPERGWGDAPVRVCDICYENKTRAGGMVSGDDQVVTARKVGEVMQTTINTLGTAVSYPLAYMVDVSRPAYWIPDHEIHSCLCCREIFGPKLRIHHCRLCGQGVCDPCSQKRRPVPSRGWDTPVRVCNVCDKKEDPL</sequence>
<name>A0A2G8KKC2_STIJA</name>
<feature type="domain" description="FYVE-type" evidence="5">
    <location>
        <begin position="515"/>
        <end position="575"/>
    </location>
</feature>
<evidence type="ECO:0000313" key="7">
    <source>
        <dbReference type="Proteomes" id="UP000230750"/>
    </source>
</evidence>
<dbReference type="STRING" id="307972.A0A2G8KKC2"/>
<dbReference type="GO" id="GO:0003924">
    <property type="term" value="F:GTPase activity"/>
    <property type="evidence" value="ECO:0007669"/>
    <property type="project" value="InterPro"/>
</dbReference>
<dbReference type="AlphaFoldDB" id="A0A2G8KKC2"/>
<dbReference type="PANTHER" id="PTHR46624:SF4">
    <property type="entry name" value="FYVE-TYPE DOMAIN-CONTAINING PROTEIN"/>
    <property type="match status" value="1"/>
</dbReference>
<dbReference type="SMART" id="SM00064">
    <property type="entry name" value="FYVE"/>
    <property type="match status" value="2"/>
</dbReference>
<dbReference type="SUPFAM" id="SSF57903">
    <property type="entry name" value="FYVE/PHD zinc finger"/>
    <property type="match status" value="2"/>
</dbReference>
<dbReference type="GO" id="GO:0005547">
    <property type="term" value="F:phosphatidylinositol-3,4,5-trisphosphate binding"/>
    <property type="evidence" value="ECO:0007669"/>
    <property type="project" value="TreeGrafter"/>
</dbReference>
<dbReference type="Pfam" id="PF02263">
    <property type="entry name" value="GBP"/>
    <property type="match status" value="1"/>
</dbReference>
<feature type="domain" description="FYVE-type" evidence="5">
    <location>
        <begin position="401"/>
        <end position="463"/>
    </location>
</feature>
<dbReference type="Proteomes" id="UP000230750">
    <property type="component" value="Unassembled WGS sequence"/>
</dbReference>
<dbReference type="GO" id="GO:0032266">
    <property type="term" value="F:phosphatidylinositol-3-phosphate binding"/>
    <property type="evidence" value="ECO:0007669"/>
    <property type="project" value="TreeGrafter"/>
</dbReference>
<dbReference type="InterPro" id="IPR017455">
    <property type="entry name" value="Znf_FYVE-rel"/>
</dbReference>
<keyword evidence="1" id="KW-0479">Metal-binding</keyword>
<dbReference type="InterPro" id="IPR042427">
    <property type="entry name" value="ZFYV1"/>
</dbReference>
<keyword evidence="2 4" id="KW-0863">Zinc-finger</keyword>
<dbReference type="GO" id="GO:0043325">
    <property type="term" value="F:phosphatidylinositol-3,4-bisphosphate binding"/>
    <property type="evidence" value="ECO:0007669"/>
    <property type="project" value="TreeGrafter"/>
</dbReference>